<feature type="transmembrane region" description="Helical" evidence="1">
    <location>
        <begin position="351"/>
        <end position="370"/>
    </location>
</feature>
<feature type="transmembrane region" description="Helical" evidence="1">
    <location>
        <begin position="466"/>
        <end position="487"/>
    </location>
</feature>
<dbReference type="PANTHER" id="PTHR38434">
    <property type="entry name" value="BLL2549 PROTEIN"/>
    <property type="match status" value="1"/>
</dbReference>
<comment type="caution">
    <text evidence="2">The sequence shown here is derived from an EMBL/GenBank/DDBJ whole genome shotgun (WGS) entry which is preliminary data.</text>
</comment>
<dbReference type="PANTHER" id="PTHR38434:SF1">
    <property type="entry name" value="BLL2549 PROTEIN"/>
    <property type="match status" value="1"/>
</dbReference>
<keyword evidence="1" id="KW-0812">Transmembrane</keyword>
<feature type="transmembrane region" description="Helical" evidence="1">
    <location>
        <begin position="433"/>
        <end position="454"/>
    </location>
</feature>
<feature type="transmembrane region" description="Helical" evidence="1">
    <location>
        <begin position="324"/>
        <end position="344"/>
    </location>
</feature>
<accession>A0A2M6WTH8</accession>
<feature type="transmembrane region" description="Helical" evidence="1">
    <location>
        <begin position="168"/>
        <end position="190"/>
    </location>
</feature>
<feature type="transmembrane region" description="Helical" evidence="1">
    <location>
        <begin position="91"/>
        <end position="113"/>
    </location>
</feature>
<feature type="transmembrane region" description="Helical" evidence="1">
    <location>
        <begin position="526"/>
        <end position="546"/>
    </location>
</feature>
<feature type="transmembrane region" description="Helical" evidence="1">
    <location>
        <begin position="270"/>
        <end position="290"/>
    </location>
</feature>
<dbReference type="InterPro" id="IPR019286">
    <property type="entry name" value="DUF2339_TM"/>
</dbReference>
<keyword evidence="1" id="KW-0472">Membrane</keyword>
<sequence>MLTFILFVIVAYLLYEQSVIQRQLNQLINNKGLVKKPSRAMSAEAATVPALSAEELSKATVIRGGQPETGLNTSFLESFANWFKDDWLMKLGALFLLIGFGWLVTYAFLNNWIGPMGRILVGMLCGTIFLLLGWFRIKSFVNQGGVLLILGSSTILVTIYAARELYGFFNPTFALLIMLLSVTFVALAGIQNNNRMIGFMSLIMAAIVPMLTGSTEVNYFSLYSYLLVVVLGSLWVAAVTGWREAILGSLFMTILYGLSVIGNVNDSNAIVILFVYLFAALFLFSSLLAILKGGGEMEPMDMAIAGVNSMYLLVWILNEAPEDWKSLILVAWLLIFVVSAFIIFRKTNKPAPVYLYSAAALVFLGSATAVEVKADVLPLAYSLEVLAMTFLVNHFFKKLRSTASVAVLMIIPMVLSVKNLIGYSDVGGLGADFWVLLLVSACLLVMGWFFRQLFKQSDKDSESWKTASSASFIVASLYVYWLIWFGFTSLWSGFGGVMISLLIYTVVGITTYFYGNSRESKVLKTYGLGLLIWVIARMLLVDVWRMDIAGRIVTFFSVGFLLLGTALLNFKRNK</sequence>
<evidence type="ECO:0008006" key="4">
    <source>
        <dbReference type="Google" id="ProtNLM"/>
    </source>
</evidence>
<feature type="transmembrane region" description="Helical" evidence="1">
    <location>
        <begin position="144"/>
        <end position="162"/>
    </location>
</feature>
<evidence type="ECO:0000313" key="3">
    <source>
        <dbReference type="Proteomes" id="UP000228533"/>
    </source>
</evidence>
<dbReference type="EMBL" id="PFAM01000013">
    <property type="protein sequence ID" value="PIT96092.1"/>
    <property type="molecule type" value="Genomic_DNA"/>
</dbReference>
<organism evidence="2 3">
    <name type="scientific">Candidatus Falkowbacteria bacterium CG10_big_fil_rev_8_21_14_0_10_37_14</name>
    <dbReference type="NCBI Taxonomy" id="1974561"/>
    <lineage>
        <taxon>Bacteria</taxon>
        <taxon>Candidatus Falkowiibacteriota</taxon>
    </lineage>
</organism>
<feature type="transmembrane region" description="Helical" evidence="1">
    <location>
        <begin position="376"/>
        <end position="396"/>
    </location>
</feature>
<feature type="transmembrane region" description="Helical" evidence="1">
    <location>
        <begin position="552"/>
        <end position="570"/>
    </location>
</feature>
<feature type="transmembrane region" description="Helical" evidence="1">
    <location>
        <begin position="403"/>
        <end position="421"/>
    </location>
</feature>
<dbReference type="AlphaFoldDB" id="A0A2M6WTH8"/>
<dbReference type="Pfam" id="PF10101">
    <property type="entry name" value="DUF2339"/>
    <property type="match status" value="1"/>
</dbReference>
<dbReference type="Proteomes" id="UP000228533">
    <property type="component" value="Unassembled WGS sequence"/>
</dbReference>
<evidence type="ECO:0000313" key="2">
    <source>
        <dbReference type="EMBL" id="PIT96092.1"/>
    </source>
</evidence>
<keyword evidence="1" id="KW-1133">Transmembrane helix</keyword>
<name>A0A2M6WTH8_9BACT</name>
<evidence type="ECO:0000256" key="1">
    <source>
        <dbReference type="SAM" id="Phobius"/>
    </source>
</evidence>
<feature type="transmembrane region" description="Helical" evidence="1">
    <location>
        <begin position="302"/>
        <end position="318"/>
    </location>
</feature>
<proteinExistence type="predicted"/>
<feature type="transmembrane region" description="Helical" evidence="1">
    <location>
        <begin position="119"/>
        <end position="137"/>
    </location>
</feature>
<feature type="transmembrane region" description="Helical" evidence="1">
    <location>
        <begin position="197"/>
        <end position="214"/>
    </location>
</feature>
<feature type="transmembrane region" description="Helical" evidence="1">
    <location>
        <begin position="245"/>
        <end position="264"/>
    </location>
</feature>
<feature type="transmembrane region" description="Helical" evidence="1">
    <location>
        <begin position="493"/>
        <end position="514"/>
    </location>
</feature>
<feature type="transmembrane region" description="Helical" evidence="1">
    <location>
        <begin position="220"/>
        <end position="238"/>
    </location>
</feature>
<reference evidence="3" key="1">
    <citation type="submission" date="2017-09" db="EMBL/GenBank/DDBJ databases">
        <title>Depth-based differentiation of microbial function through sediment-hosted aquifers and enrichment of novel symbionts in the deep terrestrial subsurface.</title>
        <authorList>
            <person name="Probst A.J."/>
            <person name="Ladd B."/>
            <person name="Jarett J.K."/>
            <person name="Geller-Mcgrath D.E."/>
            <person name="Sieber C.M.K."/>
            <person name="Emerson J.B."/>
            <person name="Anantharaman K."/>
            <person name="Thomas B.C."/>
            <person name="Malmstrom R."/>
            <person name="Stieglmeier M."/>
            <person name="Klingl A."/>
            <person name="Woyke T."/>
            <person name="Ryan C.M."/>
            <person name="Banfield J.F."/>
        </authorList>
    </citation>
    <scope>NUCLEOTIDE SEQUENCE [LARGE SCALE GENOMIC DNA]</scope>
</reference>
<protein>
    <recommendedName>
        <fullName evidence="4">DUF2339 domain-containing protein</fullName>
    </recommendedName>
</protein>
<gene>
    <name evidence="2" type="ORF">COT94_02410</name>
</gene>